<feature type="domain" description="Biotin carboxylation" evidence="17">
    <location>
        <begin position="1"/>
        <end position="461"/>
    </location>
</feature>
<evidence type="ECO:0000256" key="1">
    <source>
        <dbReference type="ARBA" id="ARBA00001953"/>
    </source>
</evidence>
<comment type="cofactor">
    <cofactor evidence="1">
        <name>biotin</name>
        <dbReference type="ChEBI" id="CHEBI:57586"/>
    </cofactor>
</comment>
<dbReference type="PROSITE" id="PS00867">
    <property type="entry name" value="CPSASE_2"/>
    <property type="match status" value="1"/>
</dbReference>
<evidence type="ECO:0000256" key="5">
    <source>
        <dbReference type="ARBA" id="ARBA00022723"/>
    </source>
</evidence>
<keyword evidence="9" id="KW-0442">Lipid degradation</keyword>
<keyword evidence="4" id="KW-0436">Ligase</keyword>
<dbReference type="Gene3D" id="3.30.700.30">
    <property type="match status" value="1"/>
</dbReference>
<dbReference type="FunFam" id="3.40.50.20:FF:000010">
    <property type="entry name" value="Propionyl-CoA carboxylase subunit alpha"/>
    <property type="match status" value="1"/>
</dbReference>
<comment type="caution">
    <text evidence="18">The sequence shown here is derived from an EMBL/GenBank/DDBJ whole genome shotgun (WGS) entry which is preliminary data.</text>
</comment>
<dbReference type="Pfam" id="PF00289">
    <property type="entry name" value="Biotin_carb_N"/>
    <property type="match status" value="1"/>
</dbReference>
<dbReference type="SUPFAM" id="SSF51246">
    <property type="entry name" value="Rudiment single hybrid motif"/>
    <property type="match status" value="1"/>
</dbReference>
<dbReference type="Proteomes" id="UP000297564">
    <property type="component" value="Unassembled WGS sequence"/>
</dbReference>
<sequence length="687" mass="74970">MFNKILIANRGEIACRVIKTARKMGIKTVAVYSDADREARHVRLADEAVHIGAAPSRESYLRADRIIEACQRTGAQAVHPGYGFLSENEQFAREVEEAGIVFIGPKHASIAAMGDKIASKRLAKEAGVSTIPGWNEAIESPERAVAIARDIGYPVMIKASAGGGGKGLRVAYDDKQAFEGFSSCQSEARNSFGDDRVFIEKFVEEPRHIEIQVLGDAQGNVIYLNERECSIQRRHQKVIEEAPSPFISDATRRAMGEQAVALAKAVNYQSAGTVEFVVGKDQSFYFLEMNTRLQVEHPVTECITGLDLVELMIRVAAGEPLPLNQSDVKRNGWAMECRINAEDPFRGFLPSTGRLVRFQTPRETLFAGGGEPGEAVPEGGVRVDTGVVEGGEIPMYYDSMIAKLIVHGRDRQDAIARMREALNGFVIRGISSNVPFQAALLAHPQFQAGQFNTGFIAEHYGQGFRAEDVAHPDPAFLLALAAYVNRRALQRSAGITGQLRGHEFKVGTDFVVVQLAPDGAHRRHPVRVTDFQAVSGSSVVEIEGRRFEICSQWHLGAARIRGTVDGRPFTAQVERGLPRHPLGIAISHDGSRLEALVLTPRTAELHALMPHKAPPDLSRFLLSPMPGLLVDLAVQPGQKVQAGERLAVIEAMKMENVLFAAADGVVSRLLATRGESLAVDQAILEFE</sequence>
<dbReference type="Gene3D" id="2.40.50.100">
    <property type="match status" value="1"/>
</dbReference>
<dbReference type="Gene3D" id="3.30.470.20">
    <property type="entry name" value="ATP-grasp fold, B domain"/>
    <property type="match status" value="1"/>
</dbReference>
<evidence type="ECO:0000256" key="7">
    <source>
        <dbReference type="ARBA" id="ARBA00022840"/>
    </source>
</evidence>
<evidence type="ECO:0000313" key="18">
    <source>
        <dbReference type="EMBL" id="TFY98734.1"/>
    </source>
</evidence>
<keyword evidence="19" id="KW-1185">Reference proteome</keyword>
<dbReference type="FunFam" id="3.30.1490.20:FF:000003">
    <property type="entry name" value="acetyl-CoA carboxylase isoform X1"/>
    <property type="match status" value="1"/>
</dbReference>
<dbReference type="InterPro" id="IPR011054">
    <property type="entry name" value="Rudment_hybrid_motif"/>
</dbReference>
<dbReference type="InterPro" id="IPR000089">
    <property type="entry name" value="Biotin_lipoyl"/>
</dbReference>
<dbReference type="CDD" id="cd06850">
    <property type="entry name" value="biotinyl_domain"/>
    <property type="match status" value="1"/>
</dbReference>
<gene>
    <name evidence="18" type="ORF">EZ242_14550</name>
</gene>
<protein>
    <recommendedName>
        <fullName evidence="3">propionyl-CoA carboxylase</fullName>
        <ecNumber evidence="3">6.4.1.3</ecNumber>
    </recommendedName>
</protein>
<dbReference type="Pfam" id="PF18140">
    <property type="entry name" value="PCC_BT"/>
    <property type="match status" value="1"/>
</dbReference>
<dbReference type="Pfam" id="PF02786">
    <property type="entry name" value="CPSase_L_D2"/>
    <property type="match status" value="1"/>
</dbReference>
<dbReference type="InterPro" id="IPR050856">
    <property type="entry name" value="Biotin_carboxylase_complex"/>
</dbReference>
<dbReference type="PANTHER" id="PTHR18866:SF33">
    <property type="entry name" value="METHYLCROTONOYL-COA CARBOXYLASE SUBUNIT ALPHA, MITOCHONDRIAL-RELATED"/>
    <property type="match status" value="1"/>
</dbReference>
<evidence type="ECO:0000256" key="9">
    <source>
        <dbReference type="ARBA" id="ARBA00022963"/>
    </source>
</evidence>
<dbReference type="OrthoDB" id="9803706at2"/>
<dbReference type="UniPathway" id="UPA00945">
    <property type="reaction ID" value="UER00908"/>
</dbReference>
<dbReference type="FunFam" id="3.30.470.20:FF:000028">
    <property type="entry name" value="Methylcrotonoyl-CoA carboxylase subunit alpha, mitochondrial"/>
    <property type="match status" value="1"/>
</dbReference>
<dbReference type="Pfam" id="PF02785">
    <property type="entry name" value="Biotin_carb_C"/>
    <property type="match status" value="1"/>
</dbReference>
<dbReference type="InterPro" id="IPR011764">
    <property type="entry name" value="Biotin_carboxylation_dom"/>
</dbReference>
<dbReference type="RefSeq" id="WP_135285885.1">
    <property type="nucleotide sequence ID" value="NZ_SMLL01000005.1"/>
</dbReference>
<dbReference type="NCBIfam" id="NF006367">
    <property type="entry name" value="PRK08591.1"/>
    <property type="match status" value="1"/>
</dbReference>
<dbReference type="InterPro" id="IPR011761">
    <property type="entry name" value="ATP-grasp"/>
</dbReference>
<evidence type="ECO:0000256" key="2">
    <source>
        <dbReference type="ARBA" id="ARBA00005060"/>
    </source>
</evidence>
<evidence type="ECO:0000256" key="8">
    <source>
        <dbReference type="ARBA" id="ARBA00022842"/>
    </source>
</evidence>
<evidence type="ECO:0000256" key="14">
    <source>
        <dbReference type="PROSITE-ProRule" id="PRU00409"/>
    </source>
</evidence>
<dbReference type="PROSITE" id="PS50968">
    <property type="entry name" value="BIOTINYL_LIPOYL"/>
    <property type="match status" value="1"/>
</dbReference>
<dbReference type="Pfam" id="PF00364">
    <property type="entry name" value="Biotin_lipoyl"/>
    <property type="match status" value="1"/>
</dbReference>
<dbReference type="PANTHER" id="PTHR18866">
    <property type="entry name" value="CARBOXYLASE:PYRUVATE/ACETYL-COA/PROPIONYL-COA CARBOXYLASE"/>
    <property type="match status" value="1"/>
</dbReference>
<dbReference type="GO" id="GO:0046872">
    <property type="term" value="F:metal ion binding"/>
    <property type="evidence" value="ECO:0007669"/>
    <property type="project" value="UniProtKB-KW"/>
</dbReference>
<dbReference type="SMART" id="SM00878">
    <property type="entry name" value="Biotin_carb_C"/>
    <property type="match status" value="1"/>
</dbReference>
<dbReference type="GO" id="GO:0016042">
    <property type="term" value="P:lipid catabolic process"/>
    <property type="evidence" value="ECO:0007669"/>
    <property type="project" value="UniProtKB-KW"/>
</dbReference>
<dbReference type="GO" id="GO:0004658">
    <property type="term" value="F:propionyl-CoA carboxylase activity"/>
    <property type="evidence" value="ECO:0007669"/>
    <property type="project" value="UniProtKB-EC"/>
</dbReference>
<dbReference type="PROSITE" id="PS50975">
    <property type="entry name" value="ATP_GRASP"/>
    <property type="match status" value="1"/>
</dbReference>
<organism evidence="18 19">
    <name type="scientific">Ramlibacter rhizophilus</name>
    <dbReference type="NCBI Taxonomy" id="1781167"/>
    <lineage>
        <taxon>Bacteria</taxon>
        <taxon>Pseudomonadati</taxon>
        <taxon>Pseudomonadota</taxon>
        <taxon>Betaproteobacteria</taxon>
        <taxon>Burkholderiales</taxon>
        <taxon>Comamonadaceae</taxon>
        <taxon>Ramlibacter</taxon>
    </lineage>
</organism>
<dbReference type="PROSITE" id="PS00866">
    <property type="entry name" value="CPSASE_1"/>
    <property type="match status" value="1"/>
</dbReference>
<evidence type="ECO:0000259" key="15">
    <source>
        <dbReference type="PROSITE" id="PS50968"/>
    </source>
</evidence>
<proteinExistence type="predicted"/>
<evidence type="ECO:0000256" key="4">
    <source>
        <dbReference type="ARBA" id="ARBA00022598"/>
    </source>
</evidence>
<keyword evidence="10" id="KW-0443">Lipid metabolism</keyword>
<evidence type="ECO:0000259" key="17">
    <source>
        <dbReference type="PROSITE" id="PS50979"/>
    </source>
</evidence>
<evidence type="ECO:0000256" key="6">
    <source>
        <dbReference type="ARBA" id="ARBA00022741"/>
    </source>
</evidence>
<keyword evidence="12" id="KW-0092">Biotin</keyword>
<name>A0A4Z0BKV6_9BURK</name>
<evidence type="ECO:0000256" key="3">
    <source>
        <dbReference type="ARBA" id="ARBA00013050"/>
    </source>
</evidence>
<dbReference type="InterPro" id="IPR016185">
    <property type="entry name" value="PreATP-grasp_dom_sf"/>
</dbReference>
<keyword evidence="8" id="KW-0460">Magnesium</keyword>
<dbReference type="PROSITE" id="PS50979">
    <property type="entry name" value="BC"/>
    <property type="match status" value="1"/>
</dbReference>
<evidence type="ECO:0000256" key="11">
    <source>
        <dbReference type="ARBA" id="ARBA00023211"/>
    </source>
</evidence>
<dbReference type="InterPro" id="IPR005481">
    <property type="entry name" value="BC-like_N"/>
</dbReference>
<dbReference type="SUPFAM" id="SSF51230">
    <property type="entry name" value="Single hybrid motif"/>
    <property type="match status" value="1"/>
</dbReference>
<dbReference type="GO" id="GO:0005524">
    <property type="term" value="F:ATP binding"/>
    <property type="evidence" value="ECO:0007669"/>
    <property type="project" value="UniProtKB-UniRule"/>
</dbReference>
<dbReference type="EC" id="6.4.1.3" evidence="3"/>
<comment type="pathway">
    <text evidence="2">Metabolic intermediate metabolism; propanoyl-CoA degradation; succinyl-CoA from propanoyl-CoA: step 1/3.</text>
</comment>
<keyword evidence="11" id="KW-0464">Manganese</keyword>
<dbReference type="InterPro" id="IPR011053">
    <property type="entry name" value="Single_hybrid_motif"/>
</dbReference>
<dbReference type="InterPro" id="IPR001882">
    <property type="entry name" value="Biotin_BS"/>
</dbReference>
<keyword evidence="7 14" id="KW-0067">ATP-binding</keyword>
<dbReference type="InterPro" id="IPR005479">
    <property type="entry name" value="CPAse_ATP-bd"/>
</dbReference>
<evidence type="ECO:0000256" key="10">
    <source>
        <dbReference type="ARBA" id="ARBA00023098"/>
    </source>
</evidence>
<feature type="domain" description="ATP-grasp" evidence="16">
    <location>
        <begin position="120"/>
        <end position="317"/>
    </location>
</feature>
<dbReference type="SUPFAM" id="SSF56059">
    <property type="entry name" value="Glutathione synthetase ATP-binding domain-like"/>
    <property type="match status" value="1"/>
</dbReference>
<dbReference type="AlphaFoldDB" id="A0A4Z0BKV6"/>
<feature type="domain" description="Lipoyl-binding" evidence="15">
    <location>
        <begin position="612"/>
        <end position="687"/>
    </location>
</feature>
<evidence type="ECO:0000256" key="13">
    <source>
        <dbReference type="ARBA" id="ARBA00049495"/>
    </source>
</evidence>
<dbReference type="InterPro" id="IPR041265">
    <property type="entry name" value="PCC_BT"/>
</dbReference>
<dbReference type="SUPFAM" id="SSF52440">
    <property type="entry name" value="PreATP-grasp domain"/>
    <property type="match status" value="1"/>
</dbReference>
<dbReference type="PROSITE" id="PS00188">
    <property type="entry name" value="BIOTIN"/>
    <property type="match status" value="1"/>
</dbReference>
<evidence type="ECO:0000259" key="16">
    <source>
        <dbReference type="PROSITE" id="PS50975"/>
    </source>
</evidence>
<keyword evidence="6 14" id="KW-0547">Nucleotide-binding</keyword>
<dbReference type="EMBL" id="SMLL01000005">
    <property type="protein sequence ID" value="TFY98734.1"/>
    <property type="molecule type" value="Genomic_DNA"/>
</dbReference>
<comment type="catalytic activity">
    <reaction evidence="13">
        <text>propanoyl-CoA + hydrogencarbonate + ATP = (S)-methylmalonyl-CoA + ADP + phosphate + H(+)</text>
        <dbReference type="Rhea" id="RHEA:23720"/>
        <dbReference type="ChEBI" id="CHEBI:15378"/>
        <dbReference type="ChEBI" id="CHEBI:17544"/>
        <dbReference type="ChEBI" id="CHEBI:30616"/>
        <dbReference type="ChEBI" id="CHEBI:43474"/>
        <dbReference type="ChEBI" id="CHEBI:57327"/>
        <dbReference type="ChEBI" id="CHEBI:57392"/>
        <dbReference type="ChEBI" id="CHEBI:456216"/>
        <dbReference type="EC" id="6.4.1.3"/>
    </reaction>
    <physiologicalReaction direction="left-to-right" evidence="13">
        <dbReference type="Rhea" id="RHEA:23721"/>
    </physiologicalReaction>
</comment>
<evidence type="ECO:0000313" key="19">
    <source>
        <dbReference type="Proteomes" id="UP000297564"/>
    </source>
</evidence>
<accession>A0A4Z0BKV6</accession>
<keyword evidence="5" id="KW-0479">Metal-binding</keyword>
<evidence type="ECO:0000256" key="12">
    <source>
        <dbReference type="ARBA" id="ARBA00023267"/>
    </source>
</evidence>
<reference evidence="18 19" key="1">
    <citation type="submission" date="2019-03" db="EMBL/GenBank/DDBJ databases">
        <title>Ramlibacter rhizophilus CCTCC AB2015357, whole genome shotgun sequence.</title>
        <authorList>
            <person name="Zhang X."/>
            <person name="Feng G."/>
            <person name="Zhu H."/>
        </authorList>
    </citation>
    <scope>NUCLEOTIDE SEQUENCE [LARGE SCALE GENOMIC DNA]</scope>
    <source>
        <strain evidence="18 19">CCTCC AB2015357</strain>
    </source>
</reference>
<dbReference type="InterPro" id="IPR005482">
    <property type="entry name" value="Biotin_COase_C"/>
</dbReference>